<evidence type="ECO:0000313" key="4">
    <source>
        <dbReference type="Proteomes" id="UP000252038"/>
    </source>
</evidence>
<keyword evidence="5" id="KW-1185">Reference proteome</keyword>
<dbReference type="Gene3D" id="2.60.120.1440">
    <property type="match status" value="1"/>
</dbReference>
<evidence type="ECO:0000313" key="5">
    <source>
        <dbReference type="Proteomes" id="UP001462502"/>
    </source>
</evidence>
<dbReference type="AlphaFoldDB" id="A0A344UK17"/>
<evidence type="ECO:0000259" key="1">
    <source>
        <dbReference type="Pfam" id="PF04773"/>
    </source>
</evidence>
<dbReference type="KEGG" id="chrb:DK843_15665"/>
<dbReference type="InterPro" id="IPR012373">
    <property type="entry name" value="Ferrdict_sens_TM"/>
</dbReference>
<dbReference type="PIRSF" id="PIRSF018266">
    <property type="entry name" value="FecR"/>
    <property type="match status" value="1"/>
</dbReference>
<dbReference type="Proteomes" id="UP001462502">
    <property type="component" value="Unassembled WGS sequence"/>
</dbReference>
<dbReference type="OrthoDB" id="1100567at2"/>
<dbReference type="Pfam" id="PF04773">
    <property type="entry name" value="FecR"/>
    <property type="match status" value="1"/>
</dbReference>
<reference evidence="3 5" key="2">
    <citation type="submission" date="2024-05" db="EMBL/GenBank/DDBJ databases">
        <authorList>
            <person name="De Oliveira J.P."/>
            <person name="Noriler S.A."/>
            <person name="De Oliveira A.G."/>
            <person name="Sipoli D.S."/>
        </authorList>
    </citation>
    <scope>NUCLEOTIDE SEQUENCE [LARGE SCALE GENOMIC DNA]</scope>
    <source>
        <strain evidence="3 5">LABIM192</strain>
    </source>
</reference>
<feature type="domain" description="FecR protein" evidence="1">
    <location>
        <begin position="112"/>
        <end position="202"/>
    </location>
</feature>
<dbReference type="GO" id="GO:0016989">
    <property type="term" value="F:sigma factor antagonist activity"/>
    <property type="evidence" value="ECO:0007669"/>
    <property type="project" value="TreeGrafter"/>
</dbReference>
<proteinExistence type="predicted"/>
<dbReference type="RefSeq" id="WP_114061354.1">
    <property type="nucleotide sequence ID" value="NZ_CP029495.1"/>
</dbReference>
<gene>
    <name evidence="3" type="ORF">ABI908_12740</name>
    <name evidence="2" type="ORF">DK843_15665</name>
</gene>
<accession>A0A344UK17</accession>
<dbReference type="Proteomes" id="UP000252038">
    <property type="component" value="Chromosome"/>
</dbReference>
<protein>
    <submittedName>
        <fullName evidence="3">FecR domain-containing protein</fullName>
    </submittedName>
</protein>
<dbReference type="EMBL" id="CP029554">
    <property type="protein sequence ID" value="AXE35615.1"/>
    <property type="molecule type" value="Genomic_DNA"/>
</dbReference>
<evidence type="ECO:0000313" key="2">
    <source>
        <dbReference type="EMBL" id="AXE35615.1"/>
    </source>
</evidence>
<dbReference type="EMBL" id="JBDXMI010000001">
    <property type="protein sequence ID" value="MEO9384959.1"/>
    <property type="molecule type" value="Genomic_DNA"/>
</dbReference>
<dbReference type="InterPro" id="IPR006860">
    <property type="entry name" value="FecR"/>
</dbReference>
<sequence length="321" mass="35045">MRRDGEAANQESADAEAARWRLRRREGLDEAGRAALAAWLDASGEHRRAYAAHARVDALLAEMGPQRRERLAARGASRGRRGLLAACAGVLLACSLAWQWRATQPQWRDALASARGQLLERGLADGSRVWLDADGKAMLAYYADRREARLDRGQAMFSIARDPERPFIVEAGPLRVRVLGTRFAVRNLSGRVEVAVAHGRVEVAEQGGEGRKWLLTDGQRAVWRDGELRPDSPVAPASVGEWRTGRLAFSNRPLAEVLAEFERYGPTGLRLARPALGRLRLSGSFASHDAAAFARALPGVLPVALRRVGETMVIEARAPGG</sequence>
<evidence type="ECO:0000313" key="3">
    <source>
        <dbReference type="EMBL" id="MEO9384959.1"/>
    </source>
</evidence>
<name>A0A344UK17_9NEIS</name>
<dbReference type="PANTHER" id="PTHR30273:SF2">
    <property type="entry name" value="PROTEIN FECR"/>
    <property type="match status" value="1"/>
</dbReference>
<dbReference type="KEGG" id="chri:DK842_10090"/>
<organism evidence="2 4">
    <name type="scientific">Chromobacterium phragmitis</name>
    <dbReference type="NCBI Taxonomy" id="2202141"/>
    <lineage>
        <taxon>Bacteria</taxon>
        <taxon>Pseudomonadati</taxon>
        <taxon>Pseudomonadota</taxon>
        <taxon>Betaproteobacteria</taxon>
        <taxon>Neisseriales</taxon>
        <taxon>Chromobacteriaceae</taxon>
        <taxon>Chromobacterium</taxon>
    </lineage>
</organism>
<reference evidence="2 4" key="1">
    <citation type="submission" date="2018-05" db="EMBL/GenBank/DDBJ databases">
        <title>Genome sequencing, assembly and analysis of the novel insecticidal bacterium, Chromobacterium phragmitis.</title>
        <authorList>
            <person name="Sparks M.E."/>
            <person name="Blackburn M.B."/>
            <person name="Gundersen-Rindal D.E."/>
        </authorList>
    </citation>
    <scope>NUCLEOTIDE SEQUENCE [LARGE SCALE GENOMIC DNA]</scope>
    <source>
        <strain evidence="2">IIBBL 274-1</strain>
    </source>
</reference>
<dbReference type="PANTHER" id="PTHR30273">
    <property type="entry name" value="PERIPLASMIC SIGNAL SENSOR AND SIGMA FACTOR ACTIVATOR FECR-RELATED"/>
    <property type="match status" value="1"/>
</dbReference>